<comment type="caution">
    <text evidence="1">The sequence shown here is derived from an EMBL/GenBank/DDBJ whole genome shotgun (WGS) entry which is preliminary data.</text>
</comment>
<gene>
    <name evidence="1" type="ORF">PXEA_LOCUS35895</name>
</gene>
<organism evidence="1 2">
    <name type="scientific">Protopolystoma xenopodis</name>
    <dbReference type="NCBI Taxonomy" id="117903"/>
    <lineage>
        <taxon>Eukaryota</taxon>
        <taxon>Metazoa</taxon>
        <taxon>Spiralia</taxon>
        <taxon>Lophotrochozoa</taxon>
        <taxon>Platyhelminthes</taxon>
        <taxon>Monogenea</taxon>
        <taxon>Polyopisthocotylea</taxon>
        <taxon>Polystomatidea</taxon>
        <taxon>Polystomatidae</taxon>
        <taxon>Protopolystoma</taxon>
    </lineage>
</organism>
<sequence>MSGLKRRHFEKRVSKFDNRRLDEGRKVTPTRKRSSQFERFPLSTVEKINRVNNDPKFQTPIRLRCKKKPTSALECRAERHRVRRCLTIYDPLEAGRSEYGERTAHNQFIVNHAMKHRSLDLEVSPAFALTLDPFCT</sequence>
<dbReference type="Proteomes" id="UP000784294">
    <property type="component" value="Unassembled WGS sequence"/>
</dbReference>
<proteinExistence type="predicted"/>
<reference evidence="1" key="1">
    <citation type="submission" date="2018-11" db="EMBL/GenBank/DDBJ databases">
        <authorList>
            <consortium name="Pathogen Informatics"/>
        </authorList>
    </citation>
    <scope>NUCLEOTIDE SEQUENCE</scope>
</reference>
<accession>A0A448XQJ0</accession>
<dbReference type="EMBL" id="CAAALY010274503">
    <property type="protein sequence ID" value="VEL42455.1"/>
    <property type="molecule type" value="Genomic_DNA"/>
</dbReference>
<protein>
    <submittedName>
        <fullName evidence="1">Uncharacterized protein</fullName>
    </submittedName>
</protein>
<evidence type="ECO:0000313" key="2">
    <source>
        <dbReference type="Proteomes" id="UP000784294"/>
    </source>
</evidence>
<name>A0A448XQJ0_9PLAT</name>
<keyword evidence="2" id="KW-1185">Reference proteome</keyword>
<evidence type="ECO:0000313" key="1">
    <source>
        <dbReference type="EMBL" id="VEL42455.1"/>
    </source>
</evidence>
<dbReference type="AlphaFoldDB" id="A0A448XQJ0"/>